<keyword evidence="3" id="KW-0805">Transcription regulation</keyword>
<keyword evidence="5" id="KW-0804">Transcription</keyword>
<dbReference type="OrthoDB" id="2505440at2759"/>
<dbReference type="STRING" id="307972.A0A2G8JM70"/>
<evidence type="ECO:0000256" key="3">
    <source>
        <dbReference type="ARBA" id="ARBA00023015"/>
    </source>
</evidence>
<evidence type="ECO:0000256" key="5">
    <source>
        <dbReference type="ARBA" id="ARBA00023163"/>
    </source>
</evidence>
<evidence type="ECO:0000313" key="8">
    <source>
        <dbReference type="EMBL" id="PIK36818.1"/>
    </source>
</evidence>
<comment type="caution">
    <text evidence="8">The sequence shown here is derived from an EMBL/GenBank/DDBJ whole genome shotgun (WGS) entry which is preliminary data.</text>
</comment>
<dbReference type="Gene3D" id="2.30.31.10">
    <property type="entry name" value="Transcriptional Coactivator Pc4, Chain A"/>
    <property type="match status" value="1"/>
</dbReference>
<dbReference type="InterPro" id="IPR009044">
    <property type="entry name" value="ssDNA-bd_transcriptional_reg"/>
</dbReference>
<comment type="subcellular location">
    <subcellularLocation>
        <location evidence="1">Nucleus</location>
    </subcellularLocation>
</comment>
<feature type="domain" description="Transcriptional coactivator p15 (PC4) C-terminal" evidence="7">
    <location>
        <begin position="2"/>
        <end position="55"/>
    </location>
</feature>
<keyword evidence="9" id="KW-1185">Reference proteome</keyword>
<evidence type="ECO:0000256" key="1">
    <source>
        <dbReference type="ARBA" id="ARBA00004123"/>
    </source>
</evidence>
<dbReference type="InterPro" id="IPR003173">
    <property type="entry name" value="PC4_C"/>
</dbReference>
<dbReference type="EMBL" id="MRZV01001612">
    <property type="protein sequence ID" value="PIK36818.1"/>
    <property type="molecule type" value="Genomic_DNA"/>
</dbReference>
<keyword evidence="6" id="KW-0539">Nucleus</keyword>
<reference evidence="8 9" key="1">
    <citation type="journal article" date="2017" name="PLoS Biol.">
        <title>The sea cucumber genome provides insights into morphological evolution and visceral regeneration.</title>
        <authorList>
            <person name="Zhang X."/>
            <person name="Sun L."/>
            <person name="Yuan J."/>
            <person name="Sun Y."/>
            <person name="Gao Y."/>
            <person name="Zhang L."/>
            <person name="Li S."/>
            <person name="Dai H."/>
            <person name="Hamel J.F."/>
            <person name="Liu C."/>
            <person name="Yu Y."/>
            <person name="Liu S."/>
            <person name="Lin W."/>
            <person name="Guo K."/>
            <person name="Jin S."/>
            <person name="Xu P."/>
            <person name="Storey K.B."/>
            <person name="Huan P."/>
            <person name="Zhang T."/>
            <person name="Zhou Y."/>
            <person name="Zhang J."/>
            <person name="Lin C."/>
            <person name="Li X."/>
            <person name="Xing L."/>
            <person name="Huo D."/>
            <person name="Sun M."/>
            <person name="Wang L."/>
            <person name="Mercier A."/>
            <person name="Li F."/>
            <person name="Yang H."/>
            <person name="Xiang J."/>
        </authorList>
    </citation>
    <scope>NUCLEOTIDE SEQUENCE [LARGE SCALE GENOMIC DNA]</scope>
    <source>
        <strain evidence="8">Shaxun</strain>
        <tissue evidence="8">Muscle</tissue>
    </source>
</reference>
<evidence type="ECO:0000256" key="6">
    <source>
        <dbReference type="ARBA" id="ARBA00023242"/>
    </source>
</evidence>
<protein>
    <submittedName>
        <fullName evidence="8">Putative RNA polymerase II transcriptional coactivator</fullName>
    </submittedName>
</protein>
<dbReference type="GO" id="GO:0003713">
    <property type="term" value="F:transcription coactivator activity"/>
    <property type="evidence" value="ECO:0007669"/>
    <property type="project" value="InterPro"/>
</dbReference>
<evidence type="ECO:0000256" key="4">
    <source>
        <dbReference type="ARBA" id="ARBA00023125"/>
    </source>
</evidence>
<dbReference type="InterPro" id="IPR045125">
    <property type="entry name" value="Sub1/Tcp4-like"/>
</dbReference>
<keyword evidence="4" id="KW-0238">DNA-binding</keyword>
<organism evidence="8 9">
    <name type="scientific">Stichopus japonicus</name>
    <name type="common">Sea cucumber</name>
    <dbReference type="NCBI Taxonomy" id="307972"/>
    <lineage>
        <taxon>Eukaryota</taxon>
        <taxon>Metazoa</taxon>
        <taxon>Echinodermata</taxon>
        <taxon>Eleutherozoa</taxon>
        <taxon>Echinozoa</taxon>
        <taxon>Holothuroidea</taxon>
        <taxon>Aspidochirotacea</taxon>
        <taxon>Aspidochirotida</taxon>
        <taxon>Stichopodidae</taxon>
        <taxon>Apostichopus</taxon>
    </lineage>
</organism>
<evidence type="ECO:0000259" key="7">
    <source>
        <dbReference type="Pfam" id="PF02229"/>
    </source>
</evidence>
<dbReference type="GO" id="GO:0003677">
    <property type="term" value="F:DNA binding"/>
    <property type="evidence" value="ECO:0007669"/>
    <property type="project" value="UniProtKB-KW"/>
</dbReference>
<dbReference type="AlphaFoldDB" id="A0A2G8JM70"/>
<sequence>MFSIGGKRRVVIKCFRGSPYVNIREYYSHGGDKQKQLLPGKKGITLREDEWIRLYKQMELIKSAVETLKRPKKKDGHTQIDTMKNVVEFIFAAMLDAIVNGWLKENCEGCLENYPSQLDHACLNYGYIENLNDAYFKDFHHLIQDEWVVGAAREYLNNTIDVNTLKTTVENIRKQWGCTPQLACDAMEKSKLEEIVRDKLQTDFVARWLGQVDYNSIEISYTL</sequence>
<dbReference type="Proteomes" id="UP000230750">
    <property type="component" value="Unassembled WGS sequence"/>
</dbReference>
<proteinExistence type="inferred from homology"/>
<gene>
    <name evidence="8" type="ORF">BSL78_26345</name>
</gene>
<evidence type="ECO:0000256" key="2">
    <source>
        <dbReference type="ARBA" id="ARBA00009001"/>
    </source>
</evidence>
<name>A0A2G8JM70_STIJA</name>
<accession>A0A2G8JM70</accession>
<dbReference type="GO" id="GO:0060261">
    <property type="term" value="P:positive regulation of transcription initiation by RNA polymerase II"/>
    <property type="evidence" value="ECO:0007669"/>
    <property type="project" value="InterPro"/>
</dbReference>
<dbReference type="Pfam" id="PF02229">
    <property type="entry name" value="PC4"/>
    <property type="match status" value="1"/>
</dbReference>
<comment type="similarity">
    <text evidence="2">Belongs to the transcriptional coactivator PC4 family.</text>
</comment>
<dbReference type="PANTHER" id="PTHR13215">
    <property type="entry name" value="RNA POLYMERASE II TRANSCRIPTIONAL COACTIVATOR"/>
    <property type="match status" value="1"/>
</dbReference>
<dbReference type="SUPFAM" id="SSF54447">
    <property type="entry name" value="ssDNA-binding transcriptional regulator domain"/>
    <property type="match status" value="1"/>
</dbReference>
<dbReference type="GO" id="GO:0005634">
    <property type="term" value="C:nucleus"/>
    <property type="evidence" value="ECO:0007669"/>
    <property type="project" value="UniProtKB-SubCell"/>
</dbReference>
<evidence type="ECO:0000313" key="9">
    <source>
        <dbReference type="Proteomes" id="UP000230750"/>
    </source>
</evidence>